<accession>A0A8K0GF11</accession>
<evidence type="ECO:0000256" key="2">
    <source>
        <dbReference type="ARBA" id="ARBA00022614"/>
    </source>
</evidence>
<keyword evidence="6" id="KW-0130">Cell adhesion</keyword>
<dbReference type="InterPro" id="IPR013098">
    <property type="entry name" value="Ig_I-set"/>
</dbReference>
<gene>
    <name evidence="16" type="ORF">ILUMI_06779</name>
</gene>
<feature type="chain" id="PRO_5035439199" description="Ig-like domain-containing protein" evidence="14">
    <location>
        <begin position="19"/>
        <end position="765"/>
    </location>
</feature>
<dbReference type="InterPro" id="IPR000483">
    <property type="entry name" value="Cys-rich_flank_reg_C"/>
</dbReference>
<evidence type="ECO:0000256" key="14">
    <source>
        <dbReference type="SAM" id="SignalP"/>
    </source>
</evidence>
<feature type="region of interest" description="Disordered" evidence="12">
    <location>
        <begin position="636"/>
        <end position="661"/>
    </location>
</feature>
<dbReference type="SMART" id="SM00082">
    <property type="entry name" value="LRRCT"/>
    <property type="match status" value="1"/>
</dbReference>
<dbReference type="PANTHER" id="PTHR24369">
    <property type="entry name" value="ANTIGEN BSP, PUTATIVE-RELATED"/>
    <property type="match status" value="1"/>
</dbReference>
<evidence type="ECO:0000256" key="12">
    <source>
        <dbReference type="SAM" id="MobiDB-lite"/>
    </source>
</evidence>
<dbReference type="PANTHER" id="PTHR24369:SF210">
    <property type="entry name" value="CHAOPTIN-RELATED"/>
    <property type="match status" value="1"/>
</dbReference>
<name>A0A8K0GF11_IGNLU</name>
<dbReference type="InterPro" id="IPR003598">
    <property type="entry name" value="Ig_sub2"/>
</dbReference>
<dbReference type="FunFam" id="3.80.10.10:FF:000082">
    <property type="entry name" value="Leucine-rich repeat-containing 24"/>
    <property type="match status" value="1"/>
</dbReference>
<dbReference type="Gene3D" id="2.60.40.10">
    <property type="entry name" value="Immunoglobulins"/>
    <property type="match status" value="1"/>
</dbReference>
<evidence type="ECO:0000256" key="6">
    <source>
        <dbReference type="ARBA" id="ARBA00022889"/>
    </source>
</evidence>
<dbReference type="InterPro" id="IPR050541">
    <property type="entry name" value="LRR_TM_domain-containing"/>
</dbReference>
<evidence type="ECO:0000313" key="16">
    <source>
        <dbReference type="EMBL" id="KAF2899397.1"/>
    </source>
</evidence>
<dbReference type="InterPro" id="IPR001611">
    <property type="entry name" value="Leu-rich_rpt"/>
</dbReference>
<evidence type="ECO:0000256" key="10">
    <source>
        <dbReference type="ARBA" id="ARBA00023180"/>
    </source>
</evidence>
<evidence type="ECO:0000259" key="15">
    <source>
        <dbReference type="PROSITE" id="PS50835"/>
    </source>
</evidence>
<dbReference type="Gene3D" id="3.80.10.10">
    <property type="entry name" value="Ribonuclease Inhibitor"/>
    <property type="match status" value="2"/>
</dbReference>
<evidence type="ECO:0000256" key="11">
    <source>
        <dbReference type="ARBA" id="ARBA00023319"/>
    </source>
</evidence>
<evidence type="ECO:0000256" key="9">
    <source>
        <dbReference type="ARBA" id="ARBA00023157"/>
    </source>
</evidence>
<dbReference type="SUPFAM" id="SSF52058">
    <property type="entry name" value="L domain-like"/>
    <property type="match status" value="1"/>
</dbReference>
<dbReference type="EMBL" id="VTPC01002827">
    <property type="protein sequence ID" value="KAF2899397.1"/>
    <property type="molecule type" value="Genomic_DNA"/>
</dbReference>
<dbReference type="InterPro" id="IPR007110">
    <property type="entry name" value="Ig-like_dom"/>
</dbReference>
<keyword evidence="4 14" id="KW-0732">Signal</keyword>
<feature type="compositionally biased region" description="Acidic residues" evidence="12">
    <location>
        <begin position="755"/>
        <end position="765"/>
    </location>
</feature>
<sequence length="765" mass="84450">MAFVLLELMLVMAVFATAEEDWISKCGQCKCMWSDGKKTADCSSKYLSTIPTNLSDQIRYIDLSNNPIYELGAKAFLESNLQNIQKLKLQNCSIESIHSLAFSNLGNLIELDLSKNNISKLDENVFRENAKLRMLFLSNNRLKELRGTLFHGMPHLQKVEVSNNRIQHVDVNVFDRGPVLQYIDLSENRLKYLDYTLIENLQRLNSLNVQGNPWICDCNLKKFRDLAMEHSLVTTPTTCAEPDRLKGRLWSDLQSRDFACPPEILEPTGDKRLEVDASTNFTMSCKVKGDPIPDVDWVTNGRIIDRDPRQNQQKYITLKNQVANVIWSNLTIIHVSYRDRGEYKCVAKNPGGVDERNVTLAVSGEYRSGGGFGTGSSTNMLPVYIGLTVGAVALIILITILICCCCKRTTRQSRSKGNDMNQSSDYISLNGRPELEKALITEVNPVVKPPRQYSVPPSVTSGVTEVSDIKKTLLDDDSAFGAGDDDSRSFDYEARPISKVQTHHLDVDYRGDNQLPPDLLSFPARGTQVSPAGSTASTVADQSRLPIHHAPQSPLHSPLYDTVSLYRTLPYSRSQSPFTTPLGAPVIAPRQGGYVTIPRRPRASWSSEPLNPVICDPVYDNLGLRTTASGSSALSLNKLGEAGTPKSGRTSHPSTPSYANAQCDPIAEHDAIPAAATLPRNMPAHRTLSPTNEIPRGAWTRNAPETSSLRSTEQPDSRRESTASLLPPTPDGKIAKIPPRPPPKPKKRASTGPLFEDEGEDGTEV</sequence>
<dbReference type="GO" id="GO:0005886">
    <property type="term" value="C:plasma membrane"/>
    <property type="evidence" value="ECO:0007669"/>
    <property type="project" value="TreeGrafter"/>
</dbReference>
<dbReference type="InterPro" id="IPR003591">
    <property type="entry name" value="Leu-rich_rpt_typical-subtyp"/>
</dbReference>
<evidence type="ECO:0000313" key="17">
    <source>
        <dbReference type="Proteomes" id="UP000801492"/>
    </source>
</evidence>
<dbReference type="FunFam" id="2.60.40.10:FF:000017">
    <property type="entry name" value="Down syndrome cell adhesion molecule b"/>
    <property type="match status" value="1"/>
</dbReference>
<dbReference type="InterPro" id="IPR032675">
    <property type="entry name" value="LRR_dom_sf"/>
</dbReference>
<feature type="transmembrane region" description="Helical" evidence="13">
    <location>
        <begin position="383"/>
        <end position="406"/>
    </location>
</feature>
<keyword evidence="3 13" id="KW-0812">Transmembrane</keyword>
<dbReference type="Pfam" id="PF13855">
    <property type="entry name" value="LRR_8"/>
    <property type="match status" value="2"/>
</dbReference>
<evidence type="ECO:0000256" key="3">
    <source>
        <dbReference type="ARBA" id="ARBA00022692"/>
    </source>
</evidence>
<proteinExistence type="predicted"/>
<dbReference type="GO" id="GO:0048812">
    <property type="term" value="P:neuron projection morphogenesis"/>
    <property type="evidence" value="ECO:0007669"/>
    <property type="project" value="UniProtKB-ARBA"/>
</dbReference>
<dbReference type="InterPro" id="IPR036179">
    <property type="entry name" value="Ig-like_dom_sf"/>
</dbReference>
<dbReference type="Pfam" id="PF01463">
    <property type="entry name" value="LRRCT"/>
    <property type="match status" value="1"/>
</dbReference>
<feature type="region of interest" description="Disordered" evidence="12">
    <location>
        <begin position="678"/>
        <end position="765"/>
    </location>
</feature>
<dbReference type="AlphaFoldDB" id="A0A8K0GF11"/>
<keyword evidence="8 13" id="KW-0472">Membrane</keyword>
<reference evidence="16" key="1">
    <citation type="submission" date="2019-08" db="EMBL/GenBank/DDBJ databases">
        <title>The genome of the North American firefly Photinus pyralis.</title>
        <authorList>
            <consortium name="Photinus pyralis genome working group"/>
            <person name="Fallon T.R."/>
            <person name="Sander Lower S.E."/>
            <person name="Weng J.-K."/>
        </authorList>
    </citation>
    <scope>NUCLEOTIDE SEQUENCE</scope>
    <source>
        <strain evidence="16">TRF0915ILg1</strain>
        <tissue evidence="16">Whole body</tissue>
    </source>
</reference>
<keyword evidence="7 13" id="KW-1133">Transmembrane helix</keyword>
<dbReference type="SUPFAM" id="SSF48726">
    <property type="entry name" value="Immunoglobulin"/>
    <property type="match status" value="1"/>
</dbReference>
<organism evidence="16 17">
    <name type="scientific">Ignelater luminosus</name>
    <name type="common">Cucubano</name>
    <name type="synonym">Pyrophorus luminosus</name>
    <dbReference type="NCBI Taxonomy" id="2038154"/>
    <lineage>
        <taxon>Eukaryota</taxon>
        <taxon>Metazoa</taxon>
        <taxon>Ecdysozoa</taxon>
        <taxon>Arthropoda</taxon>
        <taxon>Hexapoda</taxon>
        <taxon>Insecta</taxon>
        <taxon>Pterygota</taxon>
        <taxon>Neoptera</taxon>
        <taxon>Endopterygota</taxon>
        <taxon>Coleoptera</taxon>
        <taxon>Polyphaga</taxon>
        <taxon>Elateriformia</taxon>
        <taxon>Elateroidea</taxon>
        <taxon>Elateridae</taxon>
        <taxon>Agrypninae</taxon>
        <taxon>Pyrophorini</taxon>
        <taxon>Ignelater</taxon>
    </lineage>
</organism>
<feature type="compositionally biased region" description="Polar residues" evidence="12">
    <location>
        <begin position="703"/>
        <end position="712"/>
    </location>
</feature>
<evidence type="ECO:0000256" key="8">
    <source>
        <dbReference type="ARBA" id="ARBA00023136"/>
    </source>
</evidence>
<keyword evidence="2" id="KW-0433">Leucine-rich repeat</keyword>
<keyword evidence="9" id="KW-1015">Disulfide bond</keyword>
<evidence type="ECO:0000256" key="5">
    <source>
        <dbReference type="ARBA" id="ARBA00022737"/>
    </source>
</evidence>
<dbReference type="CDD" id="cd00096">
    <property type="entry name" value="Ig"/>
    <property type="match status" value="1"/>
</dbReference>
<feature type="domain" description="Ig-like" evidence="15">
    <location>
        <begin position="262"/>
        <end position="359"/>
    </location>
</feature>
<evidence type="ECO:0000256" key="1">
    <source>
        <dbReference type="ARBA" id="ARBA00004167"/>
    </source>
</evidence>
<feature type="signal peptide" evidence="14">
    <location>
        <begin position="1"/>
        <end position="18"/>
    </location>
</feature>
<dbReference type="Pfam" id="PF07679">
    <property type="entry name" value="I-set"/>
    <property type="match status" value="1"/>
</dbReference>
<dbReference type="InterPro" id="IPR013783">
    <property type="entry name" value="Ig-like_fold"/>
</dbReference>
<dbReference type="SMART" id="SM00409">
    <property type="entry name" value="IG"/>
    <property type="match status" value="1"/>
</dbReference>
<keyword evidence="10" id="KW-0325">Glycoprotein</keyword>
<feature type="compositionally biased region" description="Polar residues" evidence="12">
    <location>
        <begin position="647"/>
        <end position="660"/>
    </location>
</feature>
<keyword evidence="11" id="KW-0393">Immunoglobulin domain</keyword>
<evidence type="ECO:0000256" key="4">
    <source>
        <dbReference type="ARBA" id="ARBA00022729"/>
    </source>
</evidence>
<dbReference type="OrthoDB" id="5954366at2759"/>
<dbReference type="Proteomes" id="UP000801492">
    <property type="component" value="Unassembled WGS sequence"/>
</dbReference>
<keyword evidence="17" id="KW-1185">Reference proteome</keyword>
<protein>
    <recommendedName>
        <fullName evidence="15">Ig-like domain-containing protein</fullName>
    </recommendedName>
</protein>
<dbReference type="SMART" id="SM00408">
    <property type="entry name" value="IGc2"/>
    <property type="match status" value="1"/>
</dbReference>
<dbReference type="GO" id="GO:0007155">
    <property type="term" value="P:cell adhesion"/>
    <property type="evidence" value="ECO:0007669"/>
    <property type="project" value="UniProtKB-KW"/>
</dbReference>
<dbReference type="InterPro" id="IPR003599">
    <property type="entry name" value="Ig_sub"/>
</dbReference>
<evidence type="ECO:0000256" key="7">
    <source>
        <dbReference type="ARBA" id="ARBA00022989"/>
    </source>
</evidence>
<evidence type="ECO:0000256" key="13">
    <source>
        <dbReference type="SAM" id="Phobius"/>
    </source>
</evidence>
<dbReference type="PROSITE" id="PS50835">
    <property type="entry name" value="IG_LIKE"/>
    <property type="match status" value="1"/>
</dbReference>
<comment type="caution">
    <text evidence="16">The sequence shown here is derived from an EMBL/GenBank/DDBJ whole genome shotgun (WGS) entry which is preliminary data.</text>
</comment>
<dbReference type="SMART" id="SM00369">
    <property type="entry name" value="LRR_TYP"/>
    <property type="match status" value="5"/>
</dbReference>
<comment type="subcellular location">
    <subcellularLocation>
        <location evidence="1">Membrane</location>
        <topology evidence="1">Single-pass membrane protein</topology>
    </subcellularLocation>
</comment>
<keyword evidence="5" id="KW-0677">Repeat</keyword>
<dbReference type="PROSITE" id="PS51450">
    <property type="entry name" value="LRR"/>
    <property type="match status" value="2"/>
</dbReference>